<dbReference type="EMBL" id="CAJNOR010000446">
    <property type="protein sequence ID" value="CAF0917278.1"/>
    <property type="molecule type" value="Genomic_DNA"/>
</dbReference>
<evidence type="ECO:0000256" key="2">
    <source>
        <dbReference type="ARBA" id="ARBA00006718"/>
    </source>
</evidence>
<dbReference type="FunFam" id="2.60.300.12:FF:000001">
    <property type="entry name" value="Iron-binding protein IscA"/>
    <property type="match status" value="1"/>
</dbReference>
<evidence type="ECO:0000313" key="14">
    <source>
        <dbReference type="Proteomes" id="UP000663828"/>
    </source>
</evidence>
<evidence type="ECO:0000256" key="7">
    <source>
        <dbReference type="ARBA" id="ARBA00057540"/>
    </source>
</evidence>
<feature type="domain" description="Core" evidence="11">
    <location>
        <begin position="31"/>
        <end position="130"/>
    </location>
</feature>
<accession>A0A814ANG0</accession>
<evidence type="ECO:0000256" key="4">
    <source>
        <dbReference type="ARBA" id="ARBA00023004"/>
    </source>
</evidence>
<organism evidence="12 14">
    <name type="scientific">Adineta ricciae</name>
    <name type="common">Rotifer</name>
    <dbReference type="NCBI Taxonomy" id="249248"/>
    <lineage>
        <taxon>Eukaryota</taxon>
        <taxon>Metazoa</taxon>
        <taxon>Spiralia</taxon>
        <taxon>Gnathifera</taxon>
        <taxon>Rotifera</taxon>
        <taxon>Eurotatoria</taxon>
        <taxon>Bdelloidea</taxon>
        <taxon>Adinetida</taxon>
        <taxon>Adinetidae</taxon>
        <taxon>Adineta</taxon>
    </lineage>
</organism>
<evidence type="ECO:0000256" key="1">
    <source>
        <dbReference type="ARBA" id="ARBA00004173"/>
    </source>
</evidence>
<dbReference type="SUPFAM" id="SSF89360">
    <property type="entry name" value="HesB-like domain"/>
    <property type="match status" value="2"/>
</dbReference>
<evidence type="ECO:0000313" key="12">
    <source>
        <dbReference type="EMBL" id="CAF0917278.1"/>
    </source>
</evidence>
<dbReference type="InterPro" id="IPR017870">
    <property type="entry name" value="FeS_cluster_insertion_CS"/>
</dbReference>
<dbReference type="GO" id="GO:0016226">
    <property type="term" value="P:iron-sulfur cluster assembly"/>
    <property type="evidence" value="ECO:0007669"/>
    <property type="project" value="InterPro"/>
</dbReference>
<dbReference type="Pfam" id="PF01521">
    <property type="entry name" value="Fe-S_biosyn"/>
    <property type="match status" value="2"/>
</dbReference>
<evidence type="ECO:0000256" key="10">
    <source>
        <dbReference type="ARBA" id="ARBA00093471"/>
    </source>
</evidence>
<keyword evidence="14" id="KW-1185">Reference proteome</keyword>
<gene>
    <name evidence="13" type="ORF">EDS130_LOCUS23966</name>
    <name evidence="12" type="ORF">XAT740_LOCUS8851</name>
</gene>
<evidence type="ECO:0000256" key="8">
    <source>
        <dbReference type="ARBA" id="ARBA00073313"/>
    </source>
</evidence>
<dbReference type="OrthoDB" id="333486at2759"/>
<feature type="domain" description="Core" evidence="11">
    <location>
        <begin position="155"/>
        <end position="255"/>
    </location>
</feature>
<comment type="function">
    <text evidence="7">Involved in the maturation of mitochondrial 4Fe-4S proteins functioning late in the iron-sulfur cluster assembly pathway. May be involved in the binding of an intermediate of Fe/S cluster assembly.</text>
</comment>
<protein>
    <recommendedName>
        <fullName evidence="6">Iron-sulfur cluster assembly 1 homolog, mitochondrial</fullName>
    </recommendedName>
    <alternativeName>
        <fullName evidence="9">HESB-like domain-containing protein 1</fullName>
    </alternativeName>
    <alternativeName>
        <fullName evidence="8">Iron-sulfur cluster assembly 2 homolog, mitochondrial</fullName>
    </alternativeName>
</protein>
<dbReference type="InterPro" id="IPR050322">
    <property type="entry name" value="Fe-S_cluster_asmbl/transfer"/>
</dbReference>
<reference evidence="12" key="1">
    <citation type="submission" date="2021-02" db="EMBL/GenBank/DDBJ databases">
        <authorList>
            <person name="Nowell W R."/>
        </authorList>
    </citation>
    <scope>NUCLEOTIDE SEQUENCE</scope>
</reference>
<dbReference type="NCBIfam" id="TIGR00049">
    <property type="entry name" value="iron-sulfur cluster assembly accessory protein"/>
    <property type="match status" value="2"/>
</dbReference>
<comment type="subunit">
    <text evidence="10">Heterotetramer; forms a dimer of dimers with IBA57. Interacts with [2Fe-2S]-ISCA2 forming the heterodimer [2Fe- 2S]-ISCA2-IBA57 complex; [2Fe-2S] cluster binding is absolutely required to promote the complex formation.</text>
</comment>
<evidence type="ECO:0000256" key="6">
    <source>
        <dbReference type="ARBA" id="ARBA00039743"/>
    </source>
</evidence>
<comment type="caution">
    <text evidence="12">The sequence shown here is derived from an EMBL/GenBank/DDBJ whole genome shotgun (WGS) entry which is preliminary data.</text>
</comment>
<evidence type="ECO:0000313" key="13">
    <source>
        <dbReference type="EMBL" id="CAF1175946.1"/>
    </source>
</evidence>
<dbReference type="FunFam" id="2.60.300.12:FF:000006">
    <property type="entry name" value="Iron-sulfur cluster assembly 2 mitochondrial"/>
    <property type="match status" value="1"/>
</dbReference>
<sequence>MSICLRTILSRYQLISFSKRLLSTKPATTSELKLSDSCVRRLQDILKNPSEKLRVFVEGGGCSGFQYKFLVESNNETIKDEDLIIERDGVKVIVDKDSLELLKGSTIDYQEELIRSSFRIVNNPNAEQASTLVSGSIRAVNRGRRLTNLPTRAAITLTDSAVRRVKEILNAKPEAIALRIGVRQRGCNGLSYTLDYAQERKKMDEEVSQDGVKLLIDPKAQLSLLGTEMDFVKDKLSSEFIFNNPNIKGTCGCGESFNV</sequence>
<dbReference type="PROSITE" id="PS01152">
    <property type="entry name" value="HESB"/>
    <property type="match status" value="1"/>
</dbReference>
<keyword evidence="3" id="KW-0479">Metal-binding</keyword>
<evidence type="ECO:0000256" key="9">
    <source>
        <dbReference type="ARBA" id="ARBA00077082"/>
    </source>
</evidence>
<proteinExistence type="inferred from homology"/>
<comment type="subcellular location">
    <subcellularLocation>
        <location evidence="1">Mitochondrion</location>
    </subcellularLocation>
</comment>
<dbReference type="Gene3D" id="2.60.300.12">
    <property type="entry name" value="HesB-like domain"/>
    <property type="match status" value="2"/>
</dbReference>
<dbReference type="Proteomes" id="UP000663852">
    <property type="component" value="Unassembled WGS sequence"/>
</dbReference>
<dbReference type="GO" id="GO:0051537">
    <property type="term" value="F:2 iron, 2 sulfur cluster binding"/>
    <property type="evidence" value="ECO:0007669"/>
    <property type="project" value="TreeGrafter"/>
</dbReference>
<dbReference type="PANTHER" id="PTHR10072:SF41">
    <property type="entry name" value="IRON-SULFUR CLUSTER ASSEMBLY 1 HOMOLOG, MITOCHONDRIAL"/>
    <property type="match status" value="1"/>
</dbReference>
<keyword evidence="4" id="KW-0408">Iron</keyword>
<dbReference type="GO" id="GO:0120510">
    <property type="term" value="C:mitochondrial [4Fe-4S] assembly complex"/>
    <property type="evidence" value="ECO:0007669"/>
    <property type="project" value="UniProtKB-ARBA"/>
</dbReference>
<dbReference type="AlphaFoldDB" id="A0A814ANG0"/>
<dbReference type="EMBL" id="CAJNOJ010000133">
    <property type="protein sequence ID" value="CAF1175946.1"/>
    <property type="molecule type" value="Genomic_DNA"/>
</dbReference>
<dbReference type="Proteomes" id="UP000663828">
    <property type="component" value="Unassembled WGS sequence"/>
</dbReference>
<dbReference type="PANTHER" id="PTHR10072">
    <property type="entry name" value="IRON-SULFUR CLUSTER ASSEMBLY PROTEIN"/>
    <property type="match status" value="1"/>
</dbReference>
<evidence type="ECO:0000256" key="5">
    <source>
        <dbReference type="ARBA" id="ARBA00023128"/>
    </source>
</evidence>
<dbReference type="InterPro" id="IPR016092">
    <property type="entry name" value="ATAP"/>
</dbReference>
<dbReference type="GO" id="GO:0046872">
    <property type="term" value="F:metal ion binding"/>
    <property type="evidence" value="ECO:0007669"/>
    <property type="project" value="UniProtKB-KW"/>
</dbReference>
<dbReference type="InterPro" id="IPR035903">
    <property type="entry name" value="HesB-like_dom_sf"/>
</dbReference>
<keyword evidence="5" id="KW-0496">Mitochondrion</keyword>
<name>A0A814ANG0_ADIRI</name>
<evidence type="ECO:0000256" key="3">
    <source>
        <dbReference type="ARBA" id="ARBA00022723"/>
    </source>
</evidence>
<comment type="similarity">
    <text evidence="2">Belongs to the HesB/IscA family.</text>
</comment>
<evidence type="ECO:0000259" key="11">
    <source>
        <dbReference type="Pfam" id="PF01521"/>
    </source>
</evidence>
<dbReference type="InterPro" id="IPR000361">
    <property type="entry name" value="ATAP_core_dom"/>
</dbReference>